<dbReference type="SUPFAM" id="SSF55781">
    <property type="entry name" value="GAF domain-like"/>
    <property type="match status" value="2"/>
</dbReference>
<feature type="domain" description="PAS" evidence="1">
    <location>
        <begin position="2"/>
        <end position="48"/>
    </location>
</feature>
<dbReference type="InterPro" id="IPR003018">
    <property type="entry name" value="GAF"/>
</dbReference>
<evidence type="ECO:0000313" key="2">
    <source>
        <dbReference type="EMBL" id="GER93587.1"/>
    </source>
</evidence>
<evidence type="ECO:0000259" key="1">
    <source>
        <dbReference type="PROSITE" id="PS50112"/>
    </source>
</evidence>
<accession>A0A5J4L474</accession>
<dbReference type="InterPro" id="IPR029016">
    <property type="entry name" value="GAF-like_dom_sf"/>
</dbReference>
<protein>
    <recommendedName>
        <fullName evidence="1">PAS domain-containing protein</fullName>
    </recommendedName>
</protein>
<dbReference type="Pfam" id="PF00989">
    <property type="entry name" value="PAS"/>
    <property type="match status" value="1"/>
</dbReference>
<sequence>MFRNIYLNILDSISDGVYYVNNNRKIEYWNKGAEVLTGYPAQDVIGKTCDEVLLFEDEVGIRLPSYEYPAILCLQSSKTHVKSLFLINKDKEKIYIEEQASPVARGNKIIGAVCVLRDNTRVFSAVESHIKKLRRERLIPICAWCKKIKVSEDSWEQIEKHLTEEGFGVFTHGMCPDCADKIFEKKVYLESYQNICKAISASLSLNEVLNLIVTNAVKVMNVKASMLRLLNKETQKLEVAAYYGLSDRYVNKGPVEYDKSIADAMEGKAVSIYDITSDSDARYRKDAEQEGIRSILSIPVKFKKEVIGVLRMYTAEPVKYKDEDLKFMAAIAEQAAIAIVNARTFETTVSRAKEYLRVFEEVTKAVSSTLRLKEVLSLIVRKLPEVMNLKAATIRLLDVTGQKLELAAAYGLSEKYLGRGPVDTEENVREALQTRPVAIYDVSTDPRVHYQKEAMEEGIKSILTLPIIARGKVIGVLRLLTDRPRHFTEEDIAFSASLAEVCGTAIENAKMYEQLSM</sequence>
<comment type="caution">
    <text evidence="2">The sequence shown here is derived from an EMBL/GenBank/DDBJ whole genome shotgun (WGS) entry which is preliminary data.</text>
</comment>
<dbReference type="InterPro" id="IPR000014">
    <property type="entry name" value="PAS"/>
</dbReference>
<name>A0A5J4L474_9ZZZZ</name>
<dbReference type="SMART" id="SM00065">
    <property type="entry name" value="GAF"/>
    <property type="match status" value="2"/>
</dbReference>
<dbReference type="Gene3D" id="3.30.450.20">
    <property type="entry name" value="PAS domain"/>
    <property type="match status" value="1"/>
</dbReference>
<dbReference type="NCBIfam" id="TIGR00229">
    <property type="entry name" value="sensory_box"/>
    <property type="match status" value="1"/>
</dbReference>
<reference evidence="2" key="1">
    <citation type="submission" date="2019-10" db="EMBL/GenBank/DDBJ databases">
        <title>Metagenomic sequencing of thiosulfate-disproportionating enrichment culture.</title>
        <authorList>
            <person name="Umezawa K."/>
            <person name="Kojima H."/>
            <person name="Fukui M."/>
        </authorList>
    </citation>
    <scope>NUCLEOTIDE SEQUENCE</scope>
    <source>
        <strain evidence="2">45J</strain>
    </source>
</reference>
<dbReference type="CDD" id="cd00130">
    <property type="entry name" value="PAS"/>
    <property type="match status" value="1"/>
</dbReference>
<dbReference type="AlphaFoldDB" id="A0A5J4L474"/>
<dbReference type="EMBL" id="BLAB01000001">
    <property type="protein sequence ID" value="GER93587.1"/>
    <property type="molecule type" value="Genomic_DNA"/>
</dbReference>
<proteinExistence type="predicted"/>
<dbReference type="GO" id="GO:0006355">
    <property type="term" value="P:regulation of DNA-templated transcription"/>
    <property type="evidence" value="ECO:0007669"/>
    <property type="project" value="InterPro"/>
</dbReference>
<dbReference type="SUPFAM" id="SSF55785">
    <property type="entry name" value="PYP-like sensor domain (PAS domain)"/>
    <property type="match status" value="1"/>
</dbReference>
<organism evidence="2">
    <name type="scientific">hot springs metagenome</name>
    <dbReference type="NCBI Taxonomy" id="433727"/>
    <lineage>
        <taxon>unclassified sequences</taxon>
        <taxon>metagenomes</taxon>
        <taxon>ecological metagenomes</taxon>
    </lineage>
</organism>
<dbReference type="PANTHER" id="PTHR43155:SF2">
    <property type="entry name" value="CYCLIC DI-GMP PHOSPHODIESTERASE PA4108"/>
    <property type="match status" value="1"/>
</dbReference>
<dbReference type="PROSITE" id="PS50112">
    <property type="entry name" value="PAS"/>
    <property type="match status" value="1"/>
</dbReference>
<dbReference type="Gene3D" id="3.30.450.40">
    <property type="match status" value="2"/>
</dbReference>
<gene>
    <name evidence="2" type="ORF">A45J_1333</name>
</gene>
<dbReference type="InterPro" id="IPR035965">
    <property type="entry name" value="PAS-like_dom_sf"/>
</dbReference>
<dbReference type="SMART" id="SM00091">
    <property type="entry name" value="PAS"/>
    <property type="match status" value="1"/>
</dbReference>
<dbReference type="InterPro" id="IPR013767">
    <property type="entry name" value="PAS_fold"/>
</dbReference>
<dbReference type="Pfam" id="PF13185">
    <property type="entry name" value="GAF_2"/>
    <property type="match status" value="2"/>
</dbReference>
<dbReference type="PANTHER" id="PTHR43155">
    <property type="entry name" value="CYCLIC DI-GMP PHOSPHODIESTERASE PA4108-RELATED"/>
    <property type="match status" value="1"/>
</dbReference>